<proteinExistence type="inferred from homology"/>
<protein>
    <recommendedName>
        <fullName evidence="13">Adhesion G protein-coupled receptor F7</fullName>
    </recommendedName>
</protein>
<dbReference type="InterPro" id="IPR017981">
    <property type="entry name" value="GPCR_2-like_7TM"/>
</dbReference>
<comment type="subcellular location">
    <subcellularLocation>
        <location evidence="1">Membrane</location>
        <topology evidence="1">Multi-pass membrane protein</topology>
    </subcellularLocation>
</comment>
<keyword evidence="7" id="KW-0325">Glycoprotein</keyword>
<evidence type="ECO:0000256" key="6">
    <source>
        <dbReference type="ARBA" id="ARBA00023157"/>
    </source>
</evidence>
<evidence type="ECO:0000256" key="1">
    <source>
        <dbReference type="ARBA" id="ARBA00004141"/>
    </source>
</evidence>
<evidence type="ECO:0000259" key="9">
    <source>
        <dbReference type="PROSITE" id="PS50221"/>
    </source>
</evidence>
<evidence type="ECO:0000256" key="3">
    <source>
        <dbReference type="ARBA" id="ARBA00022692"/>
    </source>
</evidence>
<feature type="transmembrane region" description="Helical" evidence="8">
    <location>
        <begin position="133"/>
        <end position="155"/>
    </location>
</feature>
<dbReference type="InterPro" id="IPR046338">
    <property type="entry name" value="GAIN_dom_sf"/>
</dbReference>
<evidence type="ECO:0000256" key="5">
    <source>
        <dbReference type="ARBA" id="ARBA00023136"/>
    </source>
</evidence>
<dbReference type="Pfam" id="PF01825">
    <property type="entry name" value="GPS"/>
    <property type="match status" value="1"/>
</dbReference>
<dbReference type="InterPro" id="IPR051587">
    <property type="entry name" value="Adhesion_GPCR"/>
</dbReference>
<dbReference type="GO" id="GO:0007189">
    <property type="term" value="P:adenylate cyclase-activating G protein-coupled receptor signaling pathway"/>
    <property type="evidence" value="ECO:0007669"/>
    <property type="project" value="TreeGrafter"/>
</dbReference>
<dbReference type="SMART" id="SM00303">
    <property type="entry name" value="GPS"/>
    <property type="match status" value="1"/>
</dbReference>
<feature type="transmembrane region" description="Helical" evidence="8">
    <location>
        <begin position="249"/>
        <end position="271"/>
    </location>
</feature>
<dbReference type="Pfam" id="PF00002">
    <property type="entry name" value="7tm_2"/>
    <property type="match status" value="1"/>
</dbReference>
<dbReference type="Gene3D" id="1.20.1070.10">
    <property type="entry name" value="Rhodopsin 7-helix transmembrane proteins"/>
    <property type="match status" value="1"/>
</dbReference>
<keyword evidence="4 8" id="KW-1133">Transmembrane helix</keyword>
<dbReference type="PANTHER" id="PTHR45813:SF4">
    <property type="entry name" value="ADHESION G PROTEIN-COUPLED RECEPTOR F5"/>
    <property type="match status" value="1"/>
</dbReference>
<dbReference type="AlphaFoldDB" id="A0A3Q3J0T4"/>
<reference evidence="11" key="2">
    <citation type="submission" date="2025-09" db="UniProtKB">
        <authorList>
            <consortium name="Ensembl"/>
        </authorList>
    </citation>
    <scope>IDENTIFICATION</scope>
</reference>
<dbReference type="InterPro" id="IPR000203">
    <property type="entry name" value="GPS"/>
</dbReference>
<feature type="domain" description="G-protein coupled receptors family 2 profile 2" evidence="10">
    <location>
        <begin position="134"/>
        <end position="354"/>
    </location>
</feature>
<evidence type="ECO:0000256" key="8">
    <source>
        <dbReference type="SAM" id="Phobius"/>
    </source>
</evidence>
<dbReference type="Gene3D" id="2.60.220.50">
    <property type="match status" value="1"/>
</dbReference>
<keyword evidence="3 8" id="KW-0812">Transmembrane</keyword>
<keyword evidence="5 8" id="KW-0472">Membrane</keyword>
<dbReference type="PANTHER" id="PTHR45813">
    <property type="entry name" value="IG-LIKE DOMAIN-CONTAINING PROTEIN"/>
    <property type="match status" value="1"/>
</dbReference>
<sequence length="354" mass="39544">MFNANFNSSVEIDIPDFYGGEKSITVITFFSMDNVLPARDKDKSTFKVINGRVVLIQSSGTIKSISLTFNIINDTLGNPQCVFWNFSLFSGVGGWDNTGCELVLSVNKTVTCNCSHLTSFSILMSPYSPDDSVLNYITYTGVGISMGSLIIYLIIEAAIWRKIRKNKTSYLRHVSIVNIAMSLLIANICFIIGVAISDEKDENPKACTAAPFFIHLFYLALFFWMLASALLLLYRTVMVFDRGLSKRSMLAIGFSLGYGAPIVIAVITITVTEPKQAYIRQSDGCWLNWDNSKALLAFVIPVLMIVLINLTILILVIYKMLRRRAMLDTAQAAERHKEIHISFAFFNSLQVQVV</sequence>
<feature type="transmembrane region" description="Helical" evidence="8">
    <location>
        <begin position="216"/>
        <end position="237"/>
    </location>
</feature>
<organism evidence="11 12">
    <name type="scientific">Monopterus albus</name>
    <name type="common">Swamp eel</name>
    <dbReference type="NCBI Taxonomy" id="43700"/>
    <lineage>
        <taxon>Eukaryota</taxon>
        <taxon>Metazoa</taxon>
        <taxon>Chordata</taxon>
        <taxon>Craniata</taxon>
        <taxon>Vertebrata</taxon>
        <taxon>Euteleostomi</taxon>
        <taxon>Actinopterygii</taxon>
        <taxon>Neopterygii</taxon>
        <taxon>Teleostei</taxon>
        <taxon>Neoteleostei</taxon>
        <taxon>Acanthomorphata</taxon>
        <taxon>Anabantaria</taxon>
        <taxon>Synbranchiformes</taxon>
        <taxon>Synbranchidae</taxon>
        <taxon>Monopterus</taxon>
    </lineage>
</organism>
<accession>A0A3Q3J0T4</accession>
<dbReference type="STRING" id="43700.ENSMALP00000006707"/>
<dbReference type="GO" id="GO:0004930">
    <property type="term" value="F:G protein-coupled receptor activity"/>
    <property type="evidence" value="ECO:0007669"/>
    <property type="project" value="InterPro"/>
</dbReference>
<dbReference type="FunFam" id="1.20.1070.10:FF:000058">
    <property type="entry name" value="Adhesion G protein-coupled receptor F5"/>
    <property type="match status" value="1"/>
</dbReference>
<reference evidence="11" key="1">
    <citation type="submission" date="2025-08" db="UniProtKB">
        <authorList>
            <consortium name="Ensembl"/>
        </authorList>
    </citation>
    <scope>IDENTIFICATION</scope>
</reference>
<dbReference type="GO" id="GO:0016020">
    <property type="term" value="C:membrane"/>
    <property type="evidence" value="ECO:0007669"/>
    <property type="project" value="UniProtKB-SubCell"/>
</dbReference>
<dbReference type="GO" id="GO:0007166">
    <property type="term" value="P:cell surface receptor signaling pathway"/>
    <property type="evidence" value="ECO:0007669"/>
    <property type="project" value="InterPro"/>
</dbReference>
<feature type="domain" description="GAIN-B" evidence="9">
    <location>
        <begin position="1"/>
        <end position="130"/>
    </location>
</feature>
<evidence type="ECO:0000256" key="2">
    <source>
        <dbReference type="ARBA" id="ARBA00007343"/>
    </source>
</evidence>
<dbReference type="Proteomes" id="UP000261600">
    <property type="component" value="Unplaced"/>
</dbReference>
<dbReference type="PROSITE" id="PS50221">
    <property type="entry name" value="GAIN_B"/>
    <property type="match status" value="1"/>
</dbReference>
<feature type="transmembrane region" description="Helical" evidence="8">
    <location>
        <begin position="176"/>
        <end position="196"/>
    </location>
</feature>
<dbReference type="PROSITE" id="PS50261">
    <property type="entry name" value="G_PROTEIN_RECEP_F2_4"/>
    <property type="match status" value="1"/>
</dbReference>
<dbReference type="InterPro" id="IPR057244">
    <property type="entry name" value="GAIN_B"/>
</dbReference>
<keyword evidence="12" id="KW-1185">Reference proteome</keyword>
<feature type="transmembrane region" description="Helical" evidence="8">
    <location>
        <begin position="294"/>
        <end position="318"/>
    </location>
</feature>
<evidence type="ECO:0000259" key="10">
    <source>
        <dbReference type="PROSITE" id="PS50261"/>
    </source>
</evidence>
<evidence type="ECO:0008006" key="13">
    <source>
        <dbReference type="Google" id="ProtNLM"/>
    </source>
</evidence>
<comment type="similarity">
    <text evidence="2">Belongs to the G-protein coupled receptor 2 family. Adhesion G-protein coupled receptor (ADGR) subfamily.</text>
</comment>
<evidence type="ECO:0000256" key="4">
    <source>
        <dbReference type="ARBA" id="ARBA00022989"/>
    </source>
</evidence>
<evidence type="ECO:0000256" key="7">
    <source>
        <dbReference type="ARBA" id="ARBA00023180"/>
    </source>
</evidence>
<keyword evidence="6" id="KW-1015">Disulfide bond</keyword>
<dbReference type="Ensembl" id="ENSMALT00000006849.1">
    <property type="protein sequence ID" value="ENSMALP00000006707.1"/>
    <property type="gene ID" value="ENSMALG00000004790.1"/>
</dbReference>
<dbReference type="PRINTS" id="PR00249">
    <property type="entry name" value="GPCRSECRETIN"/>
</dbReference>
<name>A0A3Q3J0T4_MONAL</name>
<dbReference type="InterPro" id="IPR000832">
    <property type="entry name" value="GPCR_2_secretin-like"/>
</dbReference>
<evidence type="ECO:0000313" key="12">
    <source>
        <dbReference type="Proteomes" id="UP000261600"/>
    </source>
</evidence>
<evidence type="ECO:0000313" key="11">
    <source>
        <dbReference type="Ensembl" id="ENSMALP00000006707.1"/>
    </source>
</evidence>